<comment type="similarity">
    <text evidence="1">Belongs to the GSP E family.</text>
</comment>
<dbReference type="EMBL" id="VSIV01000307">
    <property type="protein sequence ID" value="TYB32621.1"/>
    <property type="molecule type" value="Genomic_DNA"/>
</dbReference>
<dbReference type="PANTHER" id="PTHR30258">
    <property type="entry name" value="TYPE II SECRETION SYSTEM PROTEIN GSPE-RELATED"/>
    <property type="match status" value="1"/>
</dbReference>
<evidence type="ECO:0000313" key="6">
    <source>
        <dbReference type="Proteomes" id="UP000323337"/>
    </source>
</evidence>
<dbReference type="AlphaFoldDB" id="A0A5D0MMC9"/>
<dbReference type="FunFam" id="3.40.50.300:FF:000398">
    <property type="entry name" value="Type IV pilus assembly ATPase PilB"/>
    <property type="match status" value="1"/>
</dbReference>
<name>A0A5D0MMC9_FLESI</name>
<evidence type="ECO:0000256" key="3">
    <source>
        <dbReference type="ARBA" id="ARBA00022840"/>
    </source>
</evidence>
<evidence type="ECO:0000313" key="5">
    <source>
        <dbReference type="EMBL" id="TYB32621.1"/>
    </source>
</evidence>
<keyword evidence="2" id="KW-0547">Nucleotide-binding</keyword>
<keyword evidence="3" id="KW-0067">ATP-binding</keyword>
<dbReference type="GO" id="GO:0016887">
    <property type="term" value="F:ATP hydrolysis activity"/>
    <property type="evidence" value="ECO:0007669"/>
    <property type="project" value="TreeGrafter"/>
</dbReference>
<dbReference type="FunFam" id="3.30.450.90:FF:000001">
    <property type="entry name" value="Type II secretion system ATPase GspE"/>
    <property type="match status" value="1"/>
</dbReference>
<dbReference type="Proteomes" id="UP000323337">
    <property type="component" value="Unassembled WGS sequence"/>
</dbReference>
<accession>A0A5D0MMC9</accession>
<dbReference type="SUPFAM" id="SSF52540">
    <property type="entry name" value="P-loop containing nucleoside triphosphate hydrolases"/>
    <property type="match status" value="1"/>
</dbReference>
<dbReference type="PANTHER" id="PTHR30258:SF3">
    <property type="entry name" value="SLL1921 PROTEIN"/>
    <property type="match status" value="1"/>
</dbReference>
<dbReference type="Gene3D" id="3.40.50.300">
    <property type="entry name" value="P-loop containing nucleotide triphosphate hydrolases"/>
    <property type="match status" value="1"/>
</dbReference>
<sequence>MSTFEKIKDYYLKFPDRSNFIPIFDDEGENITLYYCDDDGYRKAFLFANTLDLNADFEETDQSFILEKLEDTFEASSAEFEAGEEDFEDVSDILSASYEDAPVIKLVNQIIISAVKGGASDIHFETRANSFLARFRIDGKLRTFKRYPKSLHEAVVARIKVMAMLDVAEGRRPQDGRINVKVGNRNIDMRVSVIPSIYGEKVVLRILEKSKNLLSLDAVGMSSEWVKRFEEHINKPNGIILVTGPTGSGKTTTLYAALLAMNRQERNILTIEDPVEYDVDGITQVQVNNTVGLDFASAIRSFLRQDPDVILVGEIRDDETAKTAVQASLTGHLVLSTLHTNDAPSAVARLIEMDIEPFLISSSLSLVAAQRLVRKNCPHCSETVKIDDDLGSILKNEGIELNEYKKGKGCLECFDTGYKGRLAIFEFLEINDTIRKLINRQSAAYDIREAAKKSGFKSMFYSGMELVREGITTPEEILATTRIE</sequence>
<dbReference type="GO" id="GO:0005524">
    <property type="term" value="F:ATP binding"/>
    <property type="evidence" value="ECO:0007669"/>
    <property type="project" value="UniProtKB-KW"/>
</dbReference>
<dbReference type="Pfam" id="PF00437">
    <property type="entry name" value="T2SSE"/>
    <property type="match status" value="1"/>
</dbReference>
<evidence type="ECO:0000259" key="4">
    <source>
        <dbReference type="PROSITE" id="PS00662"/>
    </source>
</evidence>
<feature type="domain" description="Bacterial type II secretion system protein E" evidence="4">
    <location>
        <begin position="303"/>
        <end position="317"/>
    </location>
</feature>
<organism evidence="5 6">
    <name type="scientific">Flexistipes sinusarabici</name>
    <dbReference type="NCBI Taxonomy" id="2352"/>
    <lineage>
        <taxon>Bacteria</taxon>
        <taxon>Pseudomonadati</taxon>
        <taxon>Deferribacterota</taxon>
        <taxon>Deferribacteres</taxon>
        <taxon>Deferribacterales</taxon>
        <taxon>Flexistipitaceae</taxon>
        <taxon>Flexistipes</taxon>
    </lineage>
</organism>
<evidence type="ECO:0000256" key="2">
    <source>
        <dbReference type="ARBA" id="ARBA00022741"/>
    </source>
</evidence>
<comment type="caution">
    <text evidence="5">The sequence shown here is derived from an EMBL/GenBank/DDBJ whole genome shotgun (WGS) entry which is preliminary data.</text>
</comment>
<dbReference type="InterPro" id="IPR001482">
    <property type="entry name" value="T2SS/T4SS_dom"/>
</dbReference>
<dbReference type="GO" id="GO:0005886">
    <property type="term" value="C:plasma membrane"/>
    <property type="evidence" value="ECO:0007669"/>
    <property type="project" value="TreeGrafter"/>
</dbReference>
<protein>
    <submittedName>
        <fullName evidence="5">Type II/IV secretion system protein</fullName>
    </submittedName>
</protein>
<dbReference type="SMART" id="SM00382">
    <property type="entry name" value="AAA"/>
    <property type="match status" value="1"/>
</dbReference>
<proteinExistence type="inferred from homology"/>
<evidence type="ECO:0000256" key="1">
    <source>
        <dbReference type="ARBA" id="ARBA00006611"/>
    </source>
</evidence>
<dbReference type="InterPro" id="IPR003593">
    <property type="entry name" value="AAA+_ATPase"/>
</dbReference>
<reference evidence="5 6" key="1">
    <citation type="submission" date="2019-08" db="EMBL/GenBank/DDBJ databases">
        <title>Genomic characterization of a novel candidate phylum (ARYD3) from a high temperature, high salinity tertiary oil reservoir in north central Oklahoma, USA.</title>
        <authorList>
            <person name="Youssef N.H."/>
            <person name="Yadav A."/>
            <person name="Elshahed M.S."/>
        </authorList>
    </citation>
    <scope>NUCLEOTIDE SEQUENCE [LARGE SCALE GENOMIC DNA]</scope>
    <source>
        <strain evidence="5">ARYD1</strain>
    </source>
</reference>
<dbReference type="Gene3D" id="3.30.450.90">
    <property type="match status" value="1"/>
</dbReference>
<dbReference type="CDD" id="cd01129">
    <property type="entry name" value="PulE-GspE-like"/>
    <property type="match status" value="1"/>
</dbReference>
<dbReference type="PROSITE" id="PS00662">
    <property type="entry name" value="T2SP_E"/>
    <property type="match status" value="1"/>
</dbReference>
<gene>
    <name evidence="5" type="ORF">FXF49_10650</name>
</gene>
<dbReference type="RefSeq" id="WP_303701880.1">
    <property type="nucleotide sequence ID" value="NZ_VSIV01000307.1"/>
</dbReference>
<dbReference type="InterPro" id="IPR027417">
    <property type="entry name" value="P-loop_NTPase"/>
</dbReference>